<organism evidence="2 3">
    <name type="scientific">Sphaerobolus stellatus (strain SS14)</name>
    <dbReference type="NCBI Taxonomy" id="990650"/>
    <lineage>
        <taxon>Eukaryota</taxon>
        <taxon>Fungi</taxon>
        <taxon>Dikarya</taxon>
        <taxon>Basidiomycota</taxon>
        <taxon>Agaricomycotina</taxon>
        <taxon>Agaricomycetes</taxon>
        <taxon>Phallomycetidae</taxon>
        <taxon>Geastrales</taxon>
        <taxon>Sphaerobolaceae</taxon>
        <taxon>Sphaerobolus</taxon>
    </lineage>
</organism>
<dbReference type="EMBL" id="KN837649">
    <property type="protein sequence ID" value="KIJ23520.1"/>
    <property type="molecule type" value="Genomic_DNA"/>
</dbReference>
<gene>
    <name evidence="2" type="ORF">M422DRAFT_275882</name>
</gene>
<feature type="non-terminal residue" evidence="2">
    <location>
        <position position="1"/>
    </location>
</feature>
<dbReference type="Proteomes" id="UP000054279">
    <property type="component" value="Unassembled WGS sequence"/>
</dbReference>
<feature type="region of interest" description="Disordered" evidence="1">
    <location>
        <begin position="1"/>
        <end position="65"/>
    </location>
</feature>
<protein>
    <submittedName>
        <fullName evidence="2">Uncharacterized protein</fullName>
    </submittedName>
</protein>
<dbReference type="AlphaFoldDB" id="A0A0C9UEB1"/>
<sequence length="131" mass="14382">ETPLKGEAGPVQLERSTSTLKRSKDDLDSSPISSKRRKLSVQEDGNTVIGPSQPLPSSGDLSEDCQTPIQPAREVLTDSEIVHDNEPMTDEPSTFWFTDTDSFGYWVAKGREALAQLGIKENPDVVHAENE</sequence>
<evidence type="ECO:0000256" key="1">
    <source>
        <dbReference type="SAM" id="MobiDB-lite"/>
    </source>
</evidence>
<proteinExistence type="predicted"/>
<evidence type="ECO:0000313" key="2">
    <source>
        <dbReference type="EMBL" id="KIJ23520.1"/>
    </source>
</evidence>
<feature type="compositionally biased region" description="Polar residues" evidence="1">
    <location>
        <begin position="55"/>
        <end position="65"/>
    </location>
</feature>
<evidence type="ECO:0000313" key="3">
    <source>
        <dbReference type="Proteomes" id="UP000054279"/>
    </source>
</evidence>
<keyword evidence="3" id="KW-1185">Reference proteome</keyword>
<dbReference type="HOGENOM" id="CLU_2177179_0_0_1"/>
<name>A0A0C9UEB1_SPHS4</name>
<reference evidence="2 3" key="1">
    <citation type="submission" date="2014-06" db="EMBL/GenBank/DDBJ databases">
        <title>Evolutionary Origins and Diversification of the Mycorrhizal Mutualists.</title>
        <authorList>
            <consortium name="DOE Joint Genome Institute"/>
            <consortium name="Mycorrhizal Genomics Consortium"/>
            <person name="Kohler A."/>
            <person name="Kuo A."/>
            <person name="Nagy L.G."/>
            <person name="Floudas D."/>
            <person name="Copeland A."/>
            <person name="Barry K.W."/>
            <person name="Cichocki N."/>
            <person name="Veneault-Fourrey C."/>
            <person name="LaButti K."/>
            <person name="Lindquist E.A."/>
            <person name="Lipzen A."/>
            <person name="Lundell T."/>
            <person name="Morin E."/>
            <person name="Murat C."/>
            <person name="Riley R."/>
            <person name="Ohm R."/>
            <person name="Sun H."/>
            <person name="Tunlid A."/>
            <person name="Henrissat B."/>
            <person name="Grigoriev I.V."/>
            <person name="Hibbett D.S."/>
            <person name="Martin F."/>
        </authorList>
    </citation>
    <scope>NUCLEOTIDE SEQUENCE [LARGE SCALE GENOMIC DNA]</scope>
    <source>
        <strain evidence="2 3">SS14</strain>
    </source>
</reference>
<accession>A0A0C9UEB1</accession>